<dbReference type="PANTHER" id="PTHR33309">
    <property type="entry name" value="KERATIN, ULTRA HIGH-SULFUR MATRIX PROTEIN-LIKE"/>
    <property type="match status" value="1"/>
</dbReference>
<keyword evidence="2" id="KW-1133">Transmembrane helix</keyword>
<reference evidence="3 4" key="1">
    <citation type="submission" date="2022-05" db="EMBL/GenBank/DDBJ databases">
        <authorList>
            <consortium name="Genoscope - CEA"/>
            <person name="William W."/>
        </authorList>
    </citation>
    <scope>NUCLEOTIDE SEQUENCE [LARGE SCALE GENOMIC DNA]</scope>
</reference>
<accession>A0ABN8QKA6</accession>
<comment type="caution">
    <text evidence="3">The sequence shown here is derived from an EMBL/GenBank/DDBJ whole genome shotgun (WGS) entry which is preliminary data.</text>
</comment>
<sequence length="467" mass="54337">MYKCSTVLRFETLAVVCLCKLLPVRSTKDPANPQWFIVIAFPSQVLVFSWPIIPDSRFLYRIRRSKNNPVSVNPQDQVLEKVEWKPECNFLLLQEIIVSEPYQYKVSTRERGNIWEDITERLNAYEAFAHRLGQKRAVRDRYALLSRKYKKKMTEEERASGISPEMSEIDKLLEQIIERFEESDKETGDKGKQAERSKTEKAVHGETRGMRKSSCMEDYSGDHDDCIISDNYADVQPFLNYIVLEMIIKTALSAFPFMRTSMRAVSRFFKSTADKVPCARVYIPELEAKTKVISELKIIRLKGTGSGAVAAVREAVKSSQWNHAWLKLEPQPYGWFCMTDFHGIPVLEDEATHEIVLKVPQLVNPEHPLQDDDISISHRLLSREGTIPPIIVKFCRRDMRDRLYNARRKFSTKTAKDLSFLHNNKLYINESLTPKLRELLYEDETRNNQFKNHCLRKPGRGERHQTK</sequence>
<feature type="transmembrane region" description="Helical" evidence="2">
    <location>
        <begin position="36"/>
        <end position="53"/>
    </location>
</feature>
<keyword evidence="2" id="KW-0472">Membrane</keyword>
<name>A0ABN8QKA6_9CNID</name>
<dbReference type="PANTHER" id="PTHR33309:SF1">
    <property type="entry name" value="MYB_SANT-LIKE DNA-BINDING DOMAIN-CONTAINING PROTEIN"/>
    <property type="match status" value="1"/>
</dbReference>
<keyword evidence="4" id="KW-1185">Reference proteome</keyword>
<organism evidence="3 4">
    <name type="scientific">Porites lobata</name>
    <dbReference type="NCBI Taxonomy" id="104759"/>
    <lineage>
        <taxon>Eukaryota</taxon>
        <taxon>Metazoa</taxon>
        <taxon>Cnidaria</taxon>
        <taxon>Anthozoa</taxon>
        <taxon>Hexacorallia</taxon>
        <taxon>Scleractinia</taxon>
        <taxon>Fungiina</taxon>
        <taxon>Poritidae</taxon>
        <taxon>Porites</taxon>
    </lineage>
</organism>
<gene>
    <name evidence="3" type="ORF">PLOB_00005852</name>
</gene>
<proteinExistence type="predicted"/>
<feature type="region of interest" description="Disordered" evidence="1">
    <location>
        <begin position="182"/>
        <end position="215"/>
    </location>
</feature>
<evidence type="ECO:0000256" key="2">
    <source>
        <dbReference type="SAM" id="Phobius"/>
    </source>
</evidence>
<feature type="compositionally biased region" description="Basic and acidic residues" evidence="1">
    <location>
        <begin position="182"/>
        <end position="209"/>
    </location>
</feature>
<dbReference type="Proteomes" id="UP001159405">
    <property type="component" value="Unassembled WGS sequence"/>
</dbReference>
<protein>
    <submittedName>
        <fullName evidence="3">Uncharacterized protein</fullName>
    </submittedName>
</protein>
<evidence type="ECO:0000313" key="3">
    <source>
        <dbReference type="EMBL" id="CAH3163502.1"/>
    </source>
</evidence>
<evidence type="ECO:0000256" key="1">
    <source>
        <dbReference type="SAM" id="MobiDB-lite"/>
    </source>
</evidence>
<keyword evidence="2" id="KW-0812">Transmembrane</keyword>
<dbReference type="EMBL" id="CALNXK010000126">
    <property type="protein sequence ID" value="CAH3163502.1"/>
    <property type="molecule type" value="Genomic_DNA"/>
</dbReference>
<evidence type="ECO:0000313" key="4">
    <source>
        <dbReference type="Proteomes" id="UP001159405"/>
    </source>
</evidence>